<feature type="chain" id="PRO_5047056398" description="Lipoprotein" evidence="2">
    <location>
        <begin position="24"/>
        <end position="192"/>
    </location>
</feature>
<proteinExistence type="predicted"/>
<dbReference type="RefSeq" id="WP_255922479.1">
    <property type="nucleotide sequence ID" value="NZ_JANFNG010000022.1"/>
</dbReference>
<evidence type="ECO:0000313" key="3">
    <source>
        <dbReference type="EMBL" id="MCQ4083520.1"/>
    </source>
</evidence>
<keyword evidence="4" id="KW-1185">Reference proteome</keyword>
<name>A0ABT1Q0Q3_9ACTN</name>
<comment type="caution">
    <text evidence="3">The sequence shown here is derived from an EMBL/GenBank/DDBJ whole genome shotgun (WGS) entry which is preliminary data.</text>
</comment>
<accession>A0ABT1Q0Q3</accession>
<evidence type="ECO:0000313" key="4">
    <source>
        <dbReference type="Proteomes" id="UP001057702"/>
    </source>
</evidence>
<keyword evidence="2" id="KW-0732">Signal</keyword>
<feature type="region of interest" description="Disordered" evidence="1">
    <location>
        <begin position="32"/>
        <end position="84"/>
    </location>
</feature>
<evidence type="ECO:0000256" key="2">
    <source>
        <dbReference type="SAM" id="SignalP"/>
    </source>
</evidence>
<feature type="signal peptide" evidence="2">
    <location>
        <begin position="1"/>
        <end position="23"/>
    </location>
</feature>
<evidence type="ECO:0000256" key="1">
    <source>
        <dbReference type="SAM" id="MobiDB-lite"/>
    </source>
</evidence>
<feature type="compositionally biased region" description="Low complexity" evidence="1">
    <location>
        <begin position="61"/>
        <end position="73"/>
    </location>
</feature>
<dbReference type="Proteomes" id="UP001057702">
    <property type="component" value="Unassembled WGS sequence"/>
</dbReference>
<dbReference type="EMBL" id="JANFNG010000022">
    <property type="protein sequence ID" value="MCQ4083520.1"/>
    <property type="molecule type" value="Genomic_DNA"/>
</dbReference>
<evidence type="ECO:0008006" key="5">
    <source>
        <dbReference type="Google" id="ProtNLM"/>
    </source>
</evidence>
<reference evidence="3" key="1">
    <citation type="submission" date="2022-06" db="EMBL/GenBank/DDBJ databases">
        <title>Draft genome sequence of Streptomyces sp. RB6PN25 isolated from peat swamp forest in Thailand.</title>
        <authorList>
            <person name="Duangmal K."/>
            <person name="Klaysubun C."/>
        </authorList>
    </citation>
    <scope>NUCLEOTIDE SEQUENCE</scope>
    <source>
        <strain evidence="3">RB6PN25</strain>
    </source>
</reference>
<gene>
    <name evidence="3" type="ORF">NGB36_23715</name>
</gene>
<sequence length="192" mass="19927">MTMIRTTGVRRGMLLIAVLAMLAAGCGTHRPGDNAGADGPSRTAAATPSTPVDFPCPGESPTLAPPTTADAPGPAAPPTDHYAENHGFMVPLPLHGRHRCDGLAAAGRVEGALEPLRERGDFDPESTRNALTQLGYPARKVQTYQNGPTGVSFLIDAFPLCVEGTMNRASTLADAFAGYPDHSGCDRPTGGH</sequence>
<protein>
    <recommendedName>
        <fullName evidence="5">Lipoprotein</fullName>
    </recommendedName>
</protein>
<organism evidence="3 4">
    <name type="scientific">Streptomyces humicola</name>
    <dbReference type="NCBI Taxonomy" id="2953240"/>
    <lineage>
        <taxon>Bacteria</taxon>
        <taxon>Bacillati</taxon>
        <taxon>Actinomycetota</taxon>
        <taxon>Actinomycetes</taxon>
        <taxon>Kitasatosporales</taxon>
        <taxon>Streptomycetaceae</taxon>
        <taxon>Streptomyces</taxon>
    </lineage>
</organism>
<dbReference type="PROSITE" id="PS51257">
    <property type="entry name" value="PROKAR_LIPOPROTEIN"/>
    <property type="match status" value="1"/>
</dbReference>